<name>A0ABN3ZEK7_BACA1</name>
<proteinExistence type="predicted"/>
<evidence type="ECO:0000313" key="3">
    <source>
        <dbReference type="Proteomes" id="UP000006867"/>
    </source>
</evidence>
<organism evidence="2 3">
    <name type="scientific">Bacillus atrophaeus (strain 1942)</name>
    <dbReference type="NCBI Taxonomy" id="720555"/>
    <lineage>
        <taxon>Bacteria</taxon>
        <taxon>Bacillati</taxon>
        <taxon>Bacillota</taxon>
        <taxon>Bacilli</taxon>
        <taxon>Bacillales</taxon>
        <taxon>Bacillaceae</taxon>
        <taxon>Bacillus</taxon>
    </lineage>
</organism>
<keyword evidence="1" id="KW-1133">Transmembrane helix</keyword>
<dbReference type="RefSeq" id="WP_003326540.1">
    <property type="nucleotide sequence ID" value="NC_014639.1"/>
</dbReference>
<evidence type="ECO:0000313" key="2">
    <source>
        <dbReference type="EMBL" id="ADP34209.1"/>
    </source>
</evidence>
<keyword evidence="3" id="KW-1185">Reference proteome</keyword>
<dbReference type="GeneID" id="92914625"/>
<keyword evidence="1" id="KW-0812">Transmembrane</keyword>
<feature type="transmembrane region" description="Helical" evidence="1">
    <location>
        <begin position="65"/>
        <end position="84"/>
    </location>
</feature>
<dbReference type="InterPro" id="IPR031374">
    <property type="entry name" value="UPF0715"/>
</dbReference>
<feature type="transmembrane region" description="Helical" evidence="1">
    <location>
        <begin position="35"/>
        <end position="53"/>
    </location>
</feature>
<protein>
    <submittedName>
        <fullName evidence="2">Integral inner membrane protein</fullName>
    </submittedName>
</protein>
<feature type="transmembrane region" description="Helical" evidence="1">
    <location>
        <begin position="96"/>
        <end position="115"/>
    </location>
</feature>
<evidence type="ECO:0000256" key="1">
    <source>
        <dbReference type="SAM" id="Phobius"/>
    </source>
</evidence>
<accession>A0ABN3ZEK7</accession>
<sequence length="121" mass="13792">MKFSYVLLLSAFTMSVIYSVVYVQAFVIAALVTMAFYFLFPYLVFALPLQVVLNKKPKRFSPLYLLYYLAAAFVANGIIFSVLQSADQPPLLQNKAFYLFGVLTAVVYWFWDSVLGEKKEA</sequence>
<keyword evidence="1" id="KW-0472">Membrane</keyword>
<reference evidence="2 3" key="1">
    <citation type="journal article" date="2011" name="Front. Microbiol.">
        <title>Genomic signatures of strain selection and enhancement in Bacillus atrophaeus var. globigii, a historical biowarfare simulant.</title>
        <authorList>
            <person name="Gibbons H.S."/>
            <person name="Broomall S.M."/>
            <person name="McNew L.A."/>
            <person name="Daligault H."/>
            <person name="Chapman C."/>
            <person name="Bruce D."/>
            <person name="Karavis M."/>
            <person name="Krepps M."/>
            <person name="McGregor P.A."/>
            <person name="Hong C."/>
            <person name="Park K.H."/>
            <person name="Akmal A."/>
            <person name="Feldman A."/>
            <person name="Lin J.S."/>
            <person name="Chang W.E."/>
            <person name="Higgs B.W."/>
            <person name="Demirev P."/>
            <person name="Lindquist J."/>
            <person name="Liem A."/>
            <person name="Fochler E."/>
            <person name="Read T.D."/>
            <person name="Tapia R."/>
            <person name="Johnson S."/>
            <person name="Bishop-Lilly K.A."/>
            <person name="Detter C."/>
            <person name="Han C."/>
            <person name="Sozhamannan S."/>
            <person name="Rosenzweig C.N."/>
            <person name="Skowronski E.W."/>
        </authorList>
    </citation>
    <scope>NUCLEOTIDE SEQUENCE [LARGE SCALE GENOMIC DNA]</scope>
    <source>
        <strain evidence="2 3">1942</strain>
    </source>
</reference>
<gene>
    <name evidence="2" type="ordered locus">BATR1942_16450</name>
</gene>
<dbReference type="EMBL" id="CP002207">
    <property type="protein sequence ID" value="ADP34209.1"/>
    <property type="molecule type" value="Genomic_DNA"/>
</dbReference>
<dbReference type="Pfam" id="PF17094">
    <property type="entry name" value="UPF0715"/>
    <property type="match status" value="1"/>
</dbReference>
<dbReference type="Proteomes" id="UP000006867">
    <property type="component" value="Chromosome"/>
</dbReference>